<evidence type="ECO:0000256" key="2">
    <source>
        <dbReference type="SAM" id="MobiDB-lite"/>
    </source>
</evidence>
<feature type="coiled-coil region" evidence="1">
    <location>
        <begin position="552"/>
        <end position="605"/>
    </location>
</feature>
<dbReference type="AlphaFoldDB" id="A0A078A076"/>
<dbReference type="InterPro" id="IPR013584">
    <property type="entry name" value="RAP"/>
</dbReference>
<feature type="region of interest" description="Disordered" evidence="2">
    <location>
        <begin position="84"/>
        <end position="116"/>
    </location>
</feature>
<dbReference type="InParanoid" id="A0A078A076"/>
<evidence type="ECO:0000259" key="3">
    <source>
        <dbReference type="PROSITE" id="PS51286"/>
    </source>
</evidence>
<name>A0A078A076_STYLE</name>
<sequence>MKQMMLLKLKPLVNQPNFLFATQSIQFKTLQYIKIKQRWQDIKFQTKPKKNVAEKDQGKLARKESSQKQINAQDLKKPVSFLKKRPDSTKAIEQTSSDHPDVPKQIEQEKQKPKVEKQLNKVPETKETNTSLANIKTLFQEFLASTENYSKQKEMFKDDIIQSAQITQQFRQQLIENLIQISKLSASLSEMQQIKLLTQPTYLKYKDQIGSYIMDADSQQYLKKFNKEIKTQKKNQETPSYLSSEILVEIIGKNQELMNYENVLHQLSIIPYEKLSLTLKIAQDIDNIFSEIIYKNIDQINEVLHRINHYIFIMFKHFKNCGMKENLKKSIDIYLTQLSQQDFNKLFRKEGSKDYDKIFLRFLNLQNVICNEISFNDRLYQSFQLCNVKFLDFIDTIDLKASNVVQKDLVFFMLLIGKNNIKTPVFDKLNNEFTRRYQEKEIQLLDFQDAFISYLYLRRIDENLLQQFGLDKLSLEEIFTDAKLKTSDYIKFYELCSAGQIENINIWNLFLNKLKIFKGQLSILDTRMFISISNQILHVQNTHNNPFDENKIEELQTIIEKCKKRIEEVEQMQTTQVTKKKIYLNTTLEELINKTLKNIKNLEFEQEKKLLGSLFTADFYLKHYNVAIEVNGPMHYLKEIKDGQVIETDEYNGRFYNKVKVLERNGIKVIPIRYTEVNENLDSLKQLNEKIKSMLPKKKAEI</sequence>
<accession>A0A078A076</accession>
<proteinExistence type="predicted"/>
<evidence type="ECO:0000256" key="1">
    <source>
        <dbReference type="SAM" id="Coils"/>
    </source>
</evidence>
<dbReference type="PROSITE" id="PS51286">
    <property type="entry name" value="RAP"/>
    <property type="match status" value="1"/>
</dbReference>
<evidence type="ECO:0000313" key="4">
    <source>
        <dbReference type="EMBL" id="CDW75596.1"/>
    </source>
</evidence>
<dbReference type="EMBL" id="CCKQ01004436">
    <property type="protein sequence ID" value="CDW75596.1"/>
    <property type="molecule type" value="Genomic_DNA"/>
</dbReference>
<evidence type="ECO:0000313" key="5">
    <source>
        <dbReference type="Proteomes" id="UP000039865"/>
    </source>
</evidence>
<protein>
    <recommendedName>
        <fullName evidence="3">RAP domain-containing protein</fullName>
    </recommendedName>
</protein>
<keyword evidence="5" id="KW-1185">Reference proteome</keyword>
<dbReference type="Proteomes" id="UP000039865">
    <property type="component" value="Unassembled WGS sequence"/>
</dbReference>
<keyword evidence="1" id="KW-0175">Coiled coil</keyword>
<gene>
    <name evidence="4" type="primary">Contig5625.g6024</name>
    <name evidence="4" type="ORF">STYLEM_4586</name>
</gene>
<feature type="domain" description="RAP" evidence="3">
    <location>
        <begin position="626"/>
        <end position="693"/>
    </location>
</feature>
<reference evidence="4 5" key="1">
    <citation type="submission" date="2014-06" db="EMBL/GenBank/DDBJ databases">
        <authorList>
            <person name="Swart Estienne"/>
        </authorList>
    </citation>
    <scope>NUCLEOTIDE SEQUENCE [LARGE SCALE GENOMIC DNA]</scope>
    <source>
        <strain evidence="4 5">130c</strain>
    </source>
</reference>
<organism evidence="4 5">
    <name type="scientific">Stylonychia lemnae</name>
    <name type="common">Ciliate</name>
    <dbReference type="NCBI Taxonomy" id="5949"/>
    <lineage>
        <taxon>Eukaryota</taxon>
        <taxon>Sar</taxon>
        <taxon>Alveolata</taxon>
        <taxon>Ciliophora</taxon>
        <taxon>Intramacronucleata</taxon>
        <taxon>Spirotrichea</taxon>
        <taxon>Stichotrichia</taxon>
        <taxon>Sporadotrichida</taxon>
        <taxon>Oxytrichidae</taxon>
        <taxon>Stylonychinae</taxon>
        <taxon>Stylonychia</taxon>
    </lineage>
</organism>